<accession>A0A1M6JTN8</accession>
<dbReference type="RefSeq" id="WP_073050099.1">
    <property type="nucleotide sequence ID" value="NZ_FQZL01000023.1"/>
</dbReference>
<dbReference type="EMBL" id="FQZL01000023">
    <property type="protein sequence ID" value="SHJ50041.1"/>
    <property type="molecule type" value="Genomic_DNA"/>
</dbReference>
<dbReference type="PROSITE" id="PS51257">
    <property type="entry name" value="PROKAR_LIPOPROTEIN"/>
    <property type="match status" value="1"/>
</dbReference>
<dbReference type="InterPro" id="IPR053369">
    <property type="entry name" value="SrfA-induced_signal"/>
</dbReference>
<sequence>MSGFLIKKKNGLMGRYLLVLLMVAVLLSGCGSEVPDEDGVVEGPGDSQSEEGDVIVVEELNGVGNTPGNINSGGLVAISDGWLYYPDPMEELLYKEKTDGSSKTVVIDHYARSINVIEDWIFYSNWSDNRCLYRVKTDGSQGTKIMYTNEEGKMRSIYCNYMTLVDNWIYLIDLKDVDDKIYRLRPDGSGWEPLIEDSADSFCIDGDWIFYLSASDDCIYRMRLDGTERMKFLDSSEDIDDGDYLATDGWLYFVHGSITDGFKFEKIETEGTIRATIENMNPDGRGYIHSFNVDGDWIYYYPDKLSKIGTDGSYQTFLHELDGDASLMHVAGDFIYFNVEGTVHRVKIDGSGYEPVFDLIK</sequence>
<dbReference type="PANTHER" id="PTHR32256:SF17">
    <property type="entry name" value="EGF-LIKE DOMAIN-CONTAINING PROTEIN"/>
    <property type="match status" value="1"/>
</dbReference>
<dbReference type="Proteomes" id="UP000184052">
    <property type="component" value="Unassembled WGS sequence"/>
</dbReference>
<proteinExistence type="predicted"/>
<dbReference type="InterPro" id="IPR011042">
    <property type="entry name" value="6-blade_b-propeller_TolB-like"/>
</dbReference>
<reference evidence="2 3" key="1">
    <citation type="submission" date="2016-11" db="EMBL/GenBank/DDBJ databases">
        <authorList>
            <person name="Jaros S."/>
            <person name="Januszkiewicz K."/>
            <person name="Wedrychowicz H."/>
        </authorList>
    </citation>
    <scope>NUCLEOTIDE SEQUENCE [LARGE SCALE GENOMIC DNA]</scope>
    <source>
        <strain evidence="2 3">DSM 17477</strain>
    </source>
</reference>
<organism evidence="2 3">
    <name type="scientific">Dethiosulfatibacter aminovorans DSM 17477</name>
    <dbReference type="NCBI Taxonomy" id="1121476"/>
    <lineage>
        <taxon>Bacteria</taxon>
        <taxon>Bacillati</taxon>
        <taxon>Bacillota</taxon>
        <taxon>Tissierellia</taxon>
        <taxon>Dethiosulfatibacter</taxon>
    </lineage>
</organism>
<dbReference type="Gene3D" id="2.120.10.30">
    <property type="entry name" value="TolB, C-terminal domain"/>
    <property type="match status" value="1"/>
</dbReference>
<dbReference type="STRING" id="1121476.SAMN02745751_02701"/>
<evidence type="ECO:0000313" key="2">
    <source>
        <dbReference type="EMBL" id="SHJ50041.1"/>
    </source>
</evidence>
<feature type="domain" description="Prolow-density lipoprotein receptor-related protein 1-like beta-propeller" evidence="1">
    <location>
        <begin position="65"/>
        <end position="342"/>
    </location>
</feature>
<dbReference type="AlphaFoldDB" id="A0A1M6JTN8"/>
<dbReference type="PANTHER" id="PTHR32256">
    <property type="match status" value="1"/>
</dbReference>
<protein>
    <recommendedName>
        <fullName evidence="1">Prolow-density lipoprotein receptor-related protein 1-like beta-propeller domain-containing protein</fullName>
    </recommendedName>
</protein>
<dbReference type="InterPro" id="IPR032485">
    <property type="entry name" value="LRP1-like_beta_prop"/>
</dbReference>
<dbReference type="OrthoDB" id="27389at2"/>
<dbReference type="Pfam" id="PF16472">
    <property type="entry name" value="DUF5050"/>
    <property type="match status" value="1"/>
</dbReference>
<gene>
    <name evidence="2" type="ORF">SAMN02745751_02701</name>
</gene>
<dbReference type="SUPFAM" id="SSF63825">
    <property type="entry name" value="YWTD domain"/>
    <property type="match status" value="1"/>
</dbReference>
<evidence type="ECO:0000313" key="3">
    <source>
        <dbReference type="Proteomes" id="UP000184052"/>
    </source>
</evidence>
<evidence type="ECO:0000259" key="1">
    <source>
        <dbReference type="Pfam" id="PF16472"/>
    </source>
</evidence>
<name>A0A1M6JTN8_9FIRM</name>
<keyword evidence="3" id="KW-1185">Reference proteome</keyword>